<name>A0A9W4UFN1_9PLEO</name>
<keyword evidence="2" id="KW-1185">Reference proteome</keyword>
<organism evidence="1 2">
    <name type="scientific">Periconia digitata</name>
    <dbReference type="NCBI Taxonomy" id="1303443"/>
    <lineage>
        <taxon>Eukaryota</taxon>
        <taxon>Fungi</taxon>
        <taxon>Dikarya</taxon>
        <taxon>Ascomycota</taxon>
        <taxon>Pezizomycotina</taxon>
        <taxon>Dothideomycetes</taxon>
        <taxon>Pleosporomycetidae</taxon>
        <taxon>Pleosporales</taxon>
        <taxon>Massarineae</taxon>
        <taxon>Periconiaceae</taxon>
        <taxon>Periconia</taxon>
    </lineage>
</organism>
<evidence type="ECO:0000313" key="1">
    <source>
        <dbReference type="EMBL" id="CAI6333842.1"/>
    </source>
</evidence>
<dbReference type="EMBL" id="CAOQHR010000004">
    <property type="protein sequence ID" value="CAI6333842.1"/>
    <property type="molecule type" value="Genomic_DNA"/>
</dbReference>
<sequence>MVLPRWGSRWARLKPHHPLSASYCGQITILCTCARCQRLHQAIALRVFGLFRRSLE</sequence>
<dbReference type="AlphaFoldDB" id="A0A9W4UFN1"/>
<evidence type="ECO:0000313" key="2">
    <source>
        <dbReference type="Proteomes" id="UP001152607"/>
    </source>
</evidence>
<accession>A0A9W4UFN1</accession>
<reference evidence="1" key="1">
    <citation type="submission" date="2023-01" db="EMBL/GenBank/DDBJ databases">
        <authorList>
            <person name="Van Ghelder C."/>
            <person name="Rancurel C."/>
        </authorList>
    </citation>
    <scope>NUCLEOTIDE SEQUENCE</scope>
    <source>
        <strain evidence="1">CNCM I-4278</strain>
    </source>
</reference>
<protein>
    <submittedName>
        <fullName evidence="1">Uncharacterized protein</fullName>
    </submittedName>
</protein>
<comment type="caution">
    <text evidence="1">The sequence shown here is derived from an EMBL/GenBank/DDBJ whole genome shotgun (WGS) entry which is preliminary data.</text>
</comment>
<gene>
    <name evidence="1" type="ORF">PDIGIT_LOCUS6892</name>
</gene>
<proteinExistence type="predicted"/>
<dbReference type="Proteomes" id="UP001152607">
    <property type="component" value="Unassembled WGS sequence"/>
</dbReference>